<reference evidence="1 2" key="1">
    <citation type="submission" date="2013-07" db="EMBL/GenBank/DDBJ databases">
        <title>Complete genome sequence of Bacillus infantis NRRL B-14911 that has potential to induce cardiac disease by antigenic mimicry.</title>
        <authorList>
            <person name="Massilamany C."/>
            <person name="Smith T.P.L."/>
            <person name="Loy J.D."/>
            <person name="Barletta R."/>
            <person name="Reddy J."/>
        </authorList>
    </citation>
    <scope>NUCLEOTIDE SEQUENCE [LARGE SCALE GENOMIC DNA]</scope>
    <source>
        <strain evidence="1 2">NRRL B-14911</strain>
    </source>
</reference>
<proteinExistence type="predicted"/>
<dbReference type="InterPro" id="IPR023375">
    <property type="entry name" value="ADC_dom_sf"/>
</dbReference>
<dbReference type="OrthoDB" id="150993at2"/>
<dbReference type="KEGG" id="bif:N288_12230"/>
<dbReference type="Proteomes" id="UP000017805">
    <property type="component" value="Chromosome"/>
</dbReference>
<evidence type="ECO:0000313" key="2">
    <source>
        <dbReference type="Proteomes" id="UP000017805"/>
    </source>
</evidence>
<dbReference type="HOGENOM" id="CLU_081757_0_0_9"/>
<dbReference type="AlphaFoldDB" id="U5LCN5"/>
<dbReference type="SUPFAM" id="SSF160104">
    <property type="entry name" value="Acetoacetate decarboxylase-like"/>
    <property type="match status" value="1"/>
</dbReference>
<dbReference type="EMBL" id="CP006643">
    <property type="protein sequence ID" value="AGX04352.1"/>
    <property type="molecule type" value="Genomic_DNA"/>
</dbReference>
<dbReference type="Gene3D" id="2.40.400.10">
    <property type="entry name" value="Acetoacetate decarboxylase-like"/>
    <property type="match status" value="1"/>
</dbReference>
<gene>
    <name evidence="1" type="ORF">N288_12230</name>
</gene>
<name>U5LCN5_9BACI</name>
<dbReference type="Pfam" id="PF09844">
    <property type="entry name" value="DUF2071"/>
    <property type="match status" value="1"/>
</dbReference>
<dbReference type="RefSeq" id="WP_022543858.1">
    <property type="nucleotide sequence ID" value="NC_022524.1"/>
</dbReference>
<dbReference type="PATRIC" id="fig|1367477.3.peg.2386"/>
<sequence length="242" mass="28069">MSVFNVISHRPYPLPKLPWLMTQTWTDVVFVHWPVEASSIRSSVPDGMEIDIYGGQAWISVVFFSLKEAGLIITPRFSLKEKVHEMNVRTYVKRNGKQGVYFFSLDTNSLLNTVGPRLAYFLPYFWADLKKERNNESLTIKAARKSSHRKYKCSLSTCGQTYTAEKGSLDEWLTERYCLFNRIGGRYLRTDIHHKKWRLMQAEGRAAENSFLPPELEGAAAETPIFHYSKSQTAFIWPWMLD</sequence>
<dbReference type="STRING" id="1367477.N288_12230"/>
<dbReference type="PANTHER" id="PTHR39186:SF1">
    <property type="entry name" value="DUF2071 DOMAIN-CONTAINING PROTEIN"/>
    <property type="match status" value="1"/>
</dbReference>
<evidence type="ECO:0008006" key="3">
    <source>
        <dbReference type="Google" id="ProtNLM"/>
    </source>
</evidence>
<protein>
    <recommendedName>
        <fullName evidence="3">DUF2071 domain-containing protein</fullName>
    </recommendedName>
</protein>
<dbReference type="PANTHER" id="PTHR39186">
    <property type="entry name" value="DUF2071 FAMILY PROTEIN"/>
    <property type="match status" value="1"/>
</dbReference>
<accession>U5LCN5</accession>
<dbReference type="InterPro" id="IPR018644">
    <property type="entry name" value="DUF2071"/>
</dbReference>
<evidence type="ECO:0000313" key="1">
    <source>
        <dbReference type="EMBL" id="AGX04352.1"/>
    </source>
</evidence>
<organism evidence="1 2">
    <name type="scientific">Bacillus infantis NRRL B-14911</name>
    <dbReference type="NCBI Taxonomy" id="1367477"/>
    <lineage>
        <taxon>Bacteria</taxon>
        <taxon>Bacillati</taxon>
        <taxon>Bacillota</taxon>
        <taxon>Bacilli</taxon>
        <taxon>Bacillales</taxon>
        <taxon>Bacillaceae</taxon>
        <taxon>Bacillus</taxon>
    </lineage>
</organism>
<keyword evidence="2" id="KW-1185">Reference proteome</keyword>